<protein>
    <submittedName>
        <fullName evidence="10">Methyl-accepting chemotaxis protein</fullName>
    </submittedName>
</protein>
<dbReference type="PANTHER" id="PTHR32089:SF114">
    <property type="entry name" value="METHYL-ACCEPTING CHEMOTAXIS PROTEIN MCPB"/>
    <property type="match status" value="1"/>
</dbReference>
<evidence type="ECO:0000256" key="7">
    <source>
        <dbReference type="SAM" id="Phobius"/>
    </source>
</evidence>
<accession>A0A2N0Z5W1</accession>
<name>A0A2N0Z5W1_9BACI</name>
<sequence length="552" mass="61499">MAIFSFMAITFLIAIIITDISIKNAIRNMKDTMVKNDVSVYAGNLVTLYHEKYSLIPEYMLISDDAKLNEYLDYSEEFVENAKKIKKHLNKEQLQLFNKMIENNHKLDEYFFSTIVPKVQQINTEEFQKLQQSASEMKIETSKLGYQLKNSSTEMSKEALNAAKEKLEVLNLILLISSIGSIVISFILLYLVSRKISGNLKVIVDKSKEIASGRLNTKELVYRGKDEIGQLSQSINEMGQSLREMISEISKLSNDVDKQSATLSESSEEVKLGSEQVSITIEEMAEGASSQADNAAAISQNTKDFNEEIINASNQSEKLVQFSDQVLAVSINGDKQMKESLHQMKLINDVVRGSVDQVKNLESKTQSITEIVHVIKSIAEQTNLLALNASIEAARAGEAGKGFAVVATEVRKLAEEVTQSVEGITKLVFSIKEGTSKIAENLHDGYEQVNKGSKKIEKTGQNFAEIKEKVAEMSTGVKRISTVFYKFQQSSQNINENIEHIAAISEESAAGSEEISAAMIEQNQSIENISDSAKMLTSMVERMNNLMKKFQI</sequence>
<dbReference type="PROSITE" id="PS50885">
    <property type="entry name" value="HAMP"/>
    <property type="match status" value="1"/>
</dbReference>
<keyword evidence="4 6" id="KW-0807">Transducer</keyword>
<evidence type="ECO:0000313" key="10">
    <source>
        <dbReference type="EMBL" id="PKG24890.1"/>
    </source>
</evidence>
<keyword evidence="11" id="KW-1185">Reference proteome</keyword>
<dbReference type="Pfam" id="PF00672">
    <property type="entry name" value="HAMP"/>
    <property type="match status" value="1"/>
</dbReference>
<dbReference type="GO" id="GO:0007165">
    <property type="term" value="P:signal transduction"/>
    <property type="evidence" value="ECO:0007669"/>
    <property type="project" value="UniProtKB-KW"/>
</dbReference>
<proteinExistence type="inferred from homology"/>
<dbReference type="SMART" id="SM00283">
    <property type="entry name" value="MA"/>
    <property type="match status" value="1"/>
</dbReference>
<evidence type="ECO:0000256" key="3">
    <source>
        <dbReference type="ARBA" id="ARBA00023136"/>
    </source>
</evidence>
<feature type="transmembrane region" description="Helical" evidence="7">
    <location>
        <begin position="169"/>
        <end position="192"/>
    </location>
</feature>
<keyword evidence="7" id="KW-0812">Transmembrane</keyword>
<dbReference type="PANTHER" id="PTHR32089">
    <property type="entry name" value="METHYL-ACCEPTING CHEMOTAXIS PROTEIN MCPB"/>
    <property type="match status" value="1"/>
</dbReference>
<evidence type="ECO:0000256" key="2">
    <source>
        <dbReference type="ARBA" id="ARBA00022475"/>
    </source>
</evidence>
<keyword evidence="2" id="KW-1003">Cell membrane</keyword>
<evidence type="ECO:0000313" key="11">
    <source>
        <dbReference type="Proteomes" id="UP000233375"/>
    </source>
</evidence>
<feature type="domain" description="Methyl-accepting transducer" evidence="8">
    <location>
        <begin position="266"/>
        <end position="516"/>
    </location>
</feature>
<evidence type="ECO:0000256" key="5">
    <source>
        <dbReference type="ARBA" id="ARBA00029447"/>
    </source>
</evidence>
<organism evidence="10 11">
    <name type="scientific">Niallia nealsonii</name>
    <dbReference type="NCBI Taxonomy" id="115979"/>
    <lineage>
        <taxon>Bacteria</taxon>
        <taxon>Bacillati</taxon>
        <taxon>Bacillota</taxon>
        <taxon>Bacilli</taxon>
        <taxon>Bacillales</taxon>
        <taxon>Bacillaceae</taxon>
        <taxon>Niallia</taxon>
    </lineage>
</organism>
<dbReference type="OrthoDB" id="9804712at2"/>
<dbReference type="InterPro" id="IPR004089">
    <property type="entry name" value="MCPsignal_dom"/>
</dbReference>
<dbReference type="EMBL" id="PISE01000010">
    <property type="protein sequence ID" value="PKG24890.1"/>
    <property type="molecule type" value="Genomic_DNA"/>
</dbReference>
<evidence type="ECO:0000256" key="6">
    <source>
        <dbReference type="PROSITE-ProRule" id="PRU00284"/>
    </source>
</evidence>
<dbReference type="Gene3D" id="1.10.287.950">
    <property type="entry name" value="Methyl-accepting chemotaxis protein"/>
    <property type="match status" value="1"/>
</dbReference>
<dbReference type="CDD" id="cd06225">
    <property type="entry name" value="HAMP"/>
    <property type="match status" value="1"/>
</dbReference>
<reference evidence="10 11" key="1">
    <citation type="journal article" date="2003" name="Int. J. Syst. Evol. Microbiol.">
        <title>Bacillus nealsonii sp. nov., isolated from a spacecraft-assembly facility, whose spores are gamma-radiation resistant.</title>
        <authorList>
            <person name="Venkateswaran K."/>
            <person name="Kempf M."/>
            <person name="Chen F."/>
            <person name="Satomi M."/>
            <person name="Nicholson W."/>
            <person name="Kern R."/>
        </authorList>
    </citation>
    <scope>NUCLEOTIDE SEQUENCE [LARGE SCALE GENOMIC DNA]</scope>
    <source>
        <strain evidence="10 11">FO-92</strain>
    </source>
</reference>
<dbReference type="Proteomes" id="UP000233375">
    <property type="component" value="Unassembled WGS sequence"/>
</dbReference>
<keyword evidence="3 7" id="KW-0472">Membrane</keyword>
<evidence type="ECO:0000259" key="8">
    <source>
        <dbReference type="PROSITE" id="PS50111"/>
    </source>
</evidence>
<evidence type="ECO:0000259" key="9">
    <source>
        <dbReference type="PROSITE" id="PS50885"/>
    </source>
</evidence>
<gene>
    <name evidence="10" type="ORF">CWS01_04795</name>
</gene>
<dbReference type="SMART" id="SM00304">
    <property type="entry name" value="HAMP"/>
    <property type="match status" value="1"/>
</dbReference>
<evidence type="ECO:0000256" key="4">
    <source>
        <dbReference type="ARBA" id="ARBA00023224"/>
    </source>
</evidence>
<evidence type="ECO:0000256" key="1">
    <source>
        <dbReference type="ARBA" id="ARBA00004236"/>
    </source>
</evidence>
<dbReference type="SUPFAM" id="SSF58104">
    <property type="entry name" value="Methyl-accepting chemotaxis protein (MCP) signaling domain"/>
    <property type="match status" value="1"/>
</dbReference>
<dbReference type="InterPro" id="IPR003660">
    <property type="entry name" value="HAMP_dom"/>
</dbReference>
<comment type="subcellular location">
    <subcellularLocation>
        <location evidence="1">Cell membrane</location>
    </subcellularLocation>
</comment>
<comment type="similarity">
    <text evidence="5">Belongs to the methyl-accepting chemotaxis (MCP) protein family.</text>
</comment>
<dbReference type="PROSITE" id="PS50111">
    <property type="entry name" value="CHEMOTAXIS_TRANSDUC_2"/>
    <property type="match status" value="1"/>
</dbReference>
<dbReference type="GO" id="GO:0005886">
    <property type="term" value="C:plasma membrane"/>
    <property type="evidence" value="ECO:0007669"/>
    <property type="project" value="UniProtKB-SubCell"/>
</dbReference>
<dbReference type="AlphaFoldDB" id="A0A2N0Z5W1"/>
<dbReference type="Gene3D" id="6.10.340.10">
    <property type="match status" value="1"/>
</dbReference>
<feature type="domain" description="HAMP" evidence="9">
    <location>
        <begin position="194"/>
        <end position="247"/>
    </location>
</feature>
<dbReference type="Pfam" id="PF00015">
    <property type="entry name" value="MCPsignal"/>
    <property type="match status" value="1"/>
</dbReference>
<comment type="caution">
    <text evidence="10">The sequence shown here is derived from an EMBL/GenBank/DDBJ whole genome shotgun (WGS) entry which is preliminary data.</text>
</comment>
<dbReference type="CDD" id="cd11386">
    <property type="entry name" value="MCP_signal"/>
    <property type="match status" value="1"/>
</dbReference>
<feature type="transmembrane region" description="Helical" evidence="7">
    <location>
        <begin position="6"/>
        <end position="26"/>
    </location>
</feature>
<keyword evidence="7" id="KW-1133">Transmembrane helix</keyword>